<feature type="domain" description="GST N-terminal" evidence="1">
    <location>
        <begin position="1"/>
        <end position="81"/>
    </location>
</feature>
<dbReference type="NCBIfam" id="NF007831">
    <property type="entry name" value="PRK10542.1"/>
    <property type="match status" value="1"/>
</dbReference>
<dbReference type="Gene3D" id="3.40.30.10">
    <property type="entry name" value="Glutaredoxin"/>
    <property type="match status" value="1"/>
</dbReference>
<dbReference type="InterPro" id="IPR036249">
    <property type="entry name" value="Thioredoxin-like_sf"/>
</dbReference>
<dbReference type="InterPro" id="IPR040079">
    <property type="entry name" value="Glutathione_S-Trfase"/>
</dbReference>
<dbReference type="RefSeq" id="WP_104831866.1">
    <property type="nucleotide sequence ID" value="NZ_PJCH01000016.1"/>
</dbReference>
<dbReference type="CDD" id="cd03057">
    <property type="entry name" value="GST_N_Beta"/>
    <property type="match status" value="1"/>
</dbReference>
<dbReference type="SUPFAM" id="SSF47616">
    <property type="entry name" value="GST C-terminal domain-like"/>
    <property type="match status" value="1"/>
</dbReference>
<dbReference type="InterPro" id="IPR036282">
    <property type="entry name" value="Glutathione-S-Trfase_C_sf"/>
</dbReference>
<dbReference type="Pfam" id="PF13409">
    <property type="entry name" value="GST_N_2"/>
    <property type="match status" value="1"/>
</dbReference>
<dbReference type="GO" id="GO:0016740">
    <property type="term" value="F:transferase activity"/>
    <property type="evidence" value="ECO:0007669"/>
    <property type="project" value="UniProtKB-KW"/>
</dbReference>
<organism evidence="3 4">
    <name type="scientific">Hyphococcus luteus</name>
    <dbReference type="NCBI Taxonomy" id="2058213"/>
    <lineage>
        <taxon>Bacteria</taxon>
        <taxon>Pseudomonadati</taxon>
        <taxon>Pseudomonadota</taxon>
        <taxon>Alphaproteobacteria</taxon>
        <taxon>Parvularculales</taxon>
        <taxon>Parvularculaceae</taxon>
        <taxon>Hyphococcus</taxon>
    </lineage>
</organism>
<keyword evidence="4" id="KW-1185">Reference proteome</keyword>
<protein>
    <submittedName>
        <fullName evidence="3">Glutathione transferase GstA</fullName>
    </submittedName>
</protein>
<dbReference type="CDD" id="cd03188">
    <property type="entry name" value="GST_C_Beta"/>
    <property type="match status" value="1"/>
</dbReference>
<comment type="caution">
    <text evidence="3">The sequence shown here is derived from an EMBL/GenBank/DDBJ whole genome shotgun (WGS) entry which is preliminary data.</text>
</comment>
<sequence>MKLYYKPGACSLASHIALNEAGVAVALEKTDTATKTTENGEDYSAINPNGYVPALRLDNGEILTEGPAILQFIADTNQSAGLAPENGTVERARVNALLNFAGSELHKAFAPLFADPAPEGAARDAIIEKIGTRLDHIESRLADGRAYLTGDAFTIADAYVFVVANWANFVNVDLSKWPNVVSFVKRVAARPAVTNALAAEGLLAQAA</sequence>
<dbReference type="SFLD" id="SFLDS00019">
    <property type="entry name" value="Glutathione_Transferase_(cytos"/>
    <property type="match status" value="1"/>
</dbReference>
<dbReference type="AlphaFoldDB" id="A0A2S7JZY3"/>
<dbReference type="PANTHER" id="PTHR44051">
    <property type="entry name" value="GLUTATHIONE S-TRANSFERASE-RELATED"/>
    <property type="match status" value="1"/>
</dbReference>
<dbReference type="SFLD" id="SFLDG00358">
    <property type="entry name" value="Main_(cytGST)"/>
    <property type="match status" value="1"/>
</dbReference>
<dbReference type="PROSITE" id="PS50405">
    <property type="entry name" value="GST_CTER"/>
    <property type="match status" value="1"/>
</dbReference>
<proteinExistence type="predicted"/>
<dbReference type="PANTHER" id="PTHR44051:SF8">
    <property type="entry name" value="GLUTATHIONE S-TRANSFERASE GSTA"/>
    <property type="match status" value="1"/>
</dbReference>
<evidence type="ECO:0000259" key="2">
    <source>
        <dbReference type="PROSITE" id="PS50405"/>
    </source>
</evidence>
<dbReference type="InterPro" id="IPR004046">
    <property type="entry name" value="GST_C"/>
</dbReference>
<dbReference type="OrthoDB" id="7583243at2"/>
<dbReference type="InterPro" id="IPR010987">
    <property type="entry name" value="Glutathione-S-Trfase_C-like"/>
</dbReference>
<gene>
    <name evidence="3" type="ORF">CW354_19910</name>
</gene>
<dbReference type="EMBL" id="PJCH01000016">
    <property type="protein sequence ID" value="PQA85814.1"/>
    <property type="molecule type" value="Genomic_DNA"/>
</dbReference>
<evidence type="ECO:0000313" key="3">
    <source>
        <dbReference type="EMBL" id="PQA85814.1"/>
    </source>
</evidence>
<dbReference type="SUPFAM" id="SSF52833">
    <property type="entry name" value="Thioredoxin-like"/>
    <property type="match status" value="1"/>
</dbReference>
<name>A0A2S7JZY3_9PROT</name>
<dbReference type="SFLD" id="SFLDG01150">
    <property type="entry name" value="Main.1:_Beta-like"/>
    <property type="match status" value="1"/>
</dbReference>
<dbReference type="Proteomes" id="UP000239504">
    <property type="component" value="Unassembled WGS sequence"/>
</dbReference>
<accession>A0A2S7JZY3</accession>
<reference evidence="3 4" key="1">
    <citation type="submission" date="2017-12" db="EMBL/GenBank/DDBJ databases">
        <authorList>
            <person name="Hurst M.R.H."/>
        </authorList>
    </citation>
    <scope>NUCLEOTIDE SEQUENCE [LARGE SCALE GENOMIC DNA]</scope>
    <source>
        <strain evidence="3 4">SY-3-19</strain>
    </source>
</reference>
<feature type="domain" description="GST C-terminal" evidence="2">
    <location>
        <begin position="87"/>
        <end position="207"/>
    </location>
</feature>
<keyword evidence="3" id="KW-0808">Transferase</keyword>
<dbReference type="Pfam" id="PF00043">
    <property type="entry name" value="GST_C"/>
    <property type="match status" value="1"/>
</dbReference>
<dbReference type="Gene3D" id="1.20.1050.10">
    <property type="match status" value="1"/>
</dbReference>
<dbReference type="InterPro" id="IPR004045">
    <property type="entry name" value="Glutathione_S-Trfase_N"/>
</dbReference>
<evidence type="ECO:0000259" key="1">
    <source>
        <dbReference type="PROSITE" id="PS50404"/>
    </source>
</evidence>
<evidence type="ECO:0000313" key="4">
    <source>
        <dbReference type="Proteomes" id="UP000239504"/>
    </source>
</evidence>
<dbReference type="PROSITE" id="PS50404">
    <property type="entry name" value="GST_NTER"/>
    <property type="match status" value="1"/>
</dbReference>